<gene>
    <name evidence="2" type="primary">Necator_chrI.g1286</name>
    <name evidence="2" type="ORF">RB195_005160</name>
</gene>
<reference evidence="2 3" key="1">
    <citation type="submission" date="2023-08" db="EMBL/GenBank/DDBJ databases">
        <title>A Necator americanus chromosomal reference genome.</title>
        <authorList>
            <person name="Ilik V."/>
            <person name="Petrzelkova K.J."/>
            <person name="Pardy F."/>
            <person name="Fuh T."/>
            <person name="Niatou-Singa F.S."/>
            <person name="Gouil Q."/>
            <person name="Baker L."/>
            <person name="Ritchie M.E."/>
            <person name="Jex A.R."/>
            <person name="Gazzola D."/>
            <person name="Li H."/>
            <person name="Toshio Fujiwara R."/>
            <person name="Zhan B."/>
            <person name="Aroian R.V."/>
            <person name="Pafco B."/>
            <person name="Schwarz E.M."/>
        </authorList>
    </citation>
    <scope>NUCLEOTIDE SEQUENCE [LARGE SCALE GENOMIC DNA]</scope>
    <source>
        <strain evidence="2 3">Aroian</strain>
        <tissue evidence="2">Whole animal</tissue>
    </source>
</reference>
<feature type="region of interest" description="Disordered" evidence="1">
    <location>
        <begin position="20"/>
        <end position="39"/>
    </location>
</feature>
<feature type="compositionally biased region" description="Basic residues" evidence="1">
    <location>
        <begin position="52"/>
        <end position="76"/>
    </location>
</feature>
<name>A0ABR1BQL3_NECAM</name>
<sequence>MASAERHFIAFKRRLLSQQEKSVANNRAPLSTQHDLNADSWIQPSSSMLRASHSKAHGNKREKRSAEWRRRRKVHIIRAAPLFNNDGTGKSMFSDPISR</sequence>
<accession>A0ABR1BQL3</accession>
<organism evidence="2 3">
    <name type="scientific">Necator americanus</name>
    <name type="common">Human hookworm</name>
    <dbReference type="NCBI Taxonomy" id="51031"/>
    <lineage>
        <taxon>Eukaryota</taxon>
        <taxon>Metazoa</taxon>
        <taxon>Ecdysozoa</taxon>
        <taxon>Nematoda</taxon>
        <taxon>Chromadorea</taxon>
        <taxon>Rhabditida</taxon>
        <taxon>Rhabditina</taxon>
        <taxon>Rhabditomorpha</taxon>
        <taxon>Strongyloidea</taxon>
        <taxon>Ancylostomatidae</taxon>
        <taxon>Bunostominae</taxon>
        <taxon>Necator</taxon>
    </lineage>
</organism>
<protein>
    <submittedName>
        <fullName evidence="2">Uncharacterized protein</fullName>
    </submittedName>
</protein>
<keyword evidence="3" id="KW-1185">Reference proteome</keyword>
<comment type="caution">
    <text evidence="2">The sequence shown here is derived from an EMBL/GenBank/DDBJ whole genome shotgun (WGS) entry which is preliminary data.</text>
</comment>
<evidence type="ECO:0000256" key="1">
    <source>
        <dbReference type="SAM" id="MobiDB-lite"/>
    </source>
</evidence>
<proteinExistence type="predicted"/>
<feature type="region of interest" description="Disordered" evidence="1">
    <location>
        <begin position="47"/>
        <end position="99"/>
    </location>
</feature>
<dbReference type="Proteomes" id="UP001303046">
    <property type="component" value="Unassembled WGS sequence"/>
</dbReference>
<evidence type="ECO:0000313" key="3">
    <source>
        <dbReference type="Proteomes" id="UP001303046"/>
    </source>
</evidence>
<evidence type="ECO:0000313" key="2">
    <source>
        <dbReference type="EMBL" id="KAK6727289.1"/>
    </source>
</evidence>
<dbReference type="EMBL" id="JAVFWL010000001">
    <property type="protein sequence ID" value="KAK6727289.1"/>
    <property type="molecule type" value="Genomic_DNA"/>
</dbReference>